<comment type="caution">
    <text evidence="2">The sequence shown here is derived from an EMBL/GenBank/DDBJ whole genome shotgun (WGS) entry which is preliminary data.</text>
</comment>
<accession>A0ABP6Z3K1</accession>
<dbReference type="RefSeq" id="WP_231489423.1">
    <property type="nucleotide sequence ID" value="NZ_BAAAZO010000002.1"/>
</dbReference>
<evidence type="ECO:0000313" key="3">
    <source>
        <dbReference type="Proteomes" id="UP001501074"/>
    </source>
</evidence>
<keyword evidence="1" id="KW-0732">Signal</keyword>
<dbReference type="Gene3D" id="3.20.20.80">
    <property type="entry name" value="Glycosidases"/>
    <property type="match status" value="1"/>
</dbReference>
<protein>
    <recommendedName>
        <fullName evidence="4">GH26 domain-containing protein</fullName>
    </recommendedName>
</protein>
<keyword evidence="3" id="KW-1185">Reference proteome</keyword>
<dbReference type="SUPFAM" id="SSF51445">
    <property type="entry name" value="(Trans)glycosidases"/>
    <property type="match status" value="1"/>
</dbReference>
<evidence type="ECO:0000313" key="2">
    <source>
        <dbReference type="EMBL" id="GAA3597129.1"/>
    </source>
</evidence>
<evidence type="ECO:0000256" key="1">
    <source>
        <dbReference type="SAM" id="SignalP"/>
    </source>
</evidence>
<feature type="chain" id="PRO_5046060438" description="GH26 domain-containing protein" evidence="1">
    <location>
        <begin position="22"/>
        <end position="348"/>
    </location>
</feature>
<sequence length="348" mass="37926">MRRVHSFSAVLAAATAILAGAATVVAPAPDAPRRPTASPTLGYELVAVAQPGRATGTKKYASGLPWSDGGFFGHSASRARDFATWRGAPVDNVVAYTTRTTWAAELNNWWAASVPAGFDPARDDFILSVPLWTDDGMAGGDQGWKELGRQIAAVDPNGLVRLGWEMNCCFSHATDVAKWRKQFSRAVNLMRSTAPGLQIVFNPNEGAAQSGTVSAIESLYVKGKVDIIALDAYDWWAPFTTQANINSHFTKKYGWNYWYKFARDRGLPFALAEFSVSSAAEGSGGDNPKFFDATYTWLSARAKADPGSIRFVSLFDEDAGYCECAISTHQNPKAAQEYRSRITQLRTR</sequence>
<feature type="signal peptide" evidence="1">
    <location>
        <begin position="1"/>
        <end position="21"/>
    </location>
</feature>
<evidence type="ECO:0008006" key="4">
    <source>
        <dbReference type="Google" id="ProtNLM"/>
    </source>
</evidence>
<dbReference type="EMBL" id="BAAAZO010000002">
    <property type="protein sequence ID" value="GAA3597129.1"/>
    <property type="molecule type" value="Genomic_DNA"/>
</dbReference>
<name>A0ABP6Z3K1_9ACTN</name>
<reference evidence="3" key="1">
    <citation type="journal article" date="2019" name="Int. J. Syst. Evol. Microbiol.">
        <title>The Global Catalogue of Microorganisms (GCM) 10K type strain sequencing project: providing services to taxonomists for standard genome sequencing and annotation.</title>
        <authorList>
            <consortium name="The Broad Institute Genomics Platform"/>
            <consortium name="The Broad Institute Genome Sequencing Center for Infectious Disease"/>
            <person name="Wu L."/>
            <person name="Ma J."/>
        </authorList>
    </citation>
    <scope>NUCLEOTIDE SEQUENCE [LARGE SCALE GENOMIC DNA]</scope>
    <source>
        <strain evidence="3">JCM 16902</strain>
    </source>
</reference>
<organism evidence="2 3">
    <name type="scientific">Kineosporia mesophila</name>
    <dbReference type="NCBI Taxonomy" id="566012"/>
    <lineage>
        <taxon>Bacteria</taxon>
        <taxon>Bacillati</taxon>
        <taxon>Actinomycetota</taxon>
        <taxon>Actinomycetes</taxon>
        <taxon>Kineosporiales</taxon>
        <taxon>Kineosporiaceae</taxon>
        <taxon>Kineosporia</taxon>
    </lineage>
</organism>
<gene>
    <name evidence="2" type="ORF">GCM10022223_10400</name>
</gene>
<dbReference type="InterPro" id="IPR017853">
    <property type="entry name" value="GH"/>
</dbReference>
<proteinExistence type="predicted"/>
<dbReference type="Proteomes" id="UP001501074">
    <property type="component" value="Unassembled WGS sequence"/>
</dbReference>